<evidence type="ECO:0000313" key="1">
    <source>
        <dbReference type="EMBL" id="KAH3671147.1"/>
    </source>
</evidence>
<evidence type="ECO:0000313" key="2">
    <source>
        <dbReference type="Proteomes" id="UP000769157"/>
    </source>
</evidence>
<name>A0A9P8PFL2_9ASCO</name>
<gene>
    <name evidence="1" type="ORF">OGAPHI_000858</name>
</gene>
<reference evidence="1" key="1">
    <citation type="journal article" date="2021" name="Open Biol.">
        <title>Shared evolutionary footprints suggest mitochondrial oxidative damage underlies multiple complex I losses in fungi.</title>
        <authorList>
            <person name="Schikora-Tamarit M.A."/>
            <person name="Marcet-Houben M."/>
            <person name="Nosek J."/>
            <person name="Gabaldon T."/>
        </authorList>
    </citation>
    <scope>NUCLEOTIDE SEQUENCE</scope>
    <source>
        <strain evidence="1">CBS6075</strain>
    </source>
</reference>
<dbReference type="AlphaFoldDB" id="A0A9P8PFL2"/>
<reference evidence="1" key="2">
    <citation type="submission" date="2021-01" db="EMBL/GenBank/DDBJ databases">
        <authorList>
            <person name="Schikora-Tamarit M.A."/>
        </authorList>
    </citation>
    <scope>NUCLEOTIDE SEQUENCE</scope>
    <source>
        <strain evidence="1">CBS6075</strain>
    </source>
</reference>
<dbReference type="RefSeq" id="XP_046064515.1">
    <property type="nucleotide sequence ID" value="XM_046208999.1"/>
</dbReference>
<keyword evidence="2" id="KW-1185">Reference proteome</keyword>
<accession>A0A9P8PFL2</accession>
<sequence length="97" mass="10771">MHDLGNQLGQNTFSIVGDLTQLNVRFNTRVDVVLINILLDEMEFLSVWEIQGTASSELGLGVWDGLMELGGNKLVDMRCFVSGVISDNEHFNKTDAK</sequence>
<protein>
    <submittedName>
        <fullName evidence="1">Uncharacterized protein</fullName>
    </submittedName>
</protein>
<comment type="caution">
    <text evidence="1">The sequence shown here is derived from an EMBL/GenBank/DDBJ whole genome shotgun (WGS) entry which is preliminary data.</text>
</comment>
<dbReference type="EMBL" id="JAEUBE010000084">
    <property type="protein sequence ID" value="KAH3671147.1"/>
    <property type="molecule type" value="Genomic_DNA"/>
</dbReference>
<proteinExistence type="predicted"/>
<organism evidence="1 2">
    <name type="scientific">Ogataea philodendri</name>
    <dbReference type="NCBI Taxonomy" id="1378263"/>
    <lineage>
        <taxon>Eukaryota</taxon>
        <taxon>Fungi</taxon>
        <taxon>Dikarya</taxon>
        <taxon>Ascomycota</taxon>
        <taxon>Saccharomycotina</taxon>
        <taxon>Pichiomycetes</taxon>
        <taxon>Pichiales</taxon>
        <taxon>Pichiaceae</taxon>
        <taxon>Ogataea</taxon>
    </lineage>
</organism>
<dbReference type="GeneID" id="70232826"/>
<dbReference type="Proteomes" id="UP000769157">
    <property type="component" value="Unassembled WGS sequence"/>
</dbReference>